<dbReference type="EMBL" id="MT142636">
    <property type="protein sequence ID" value="QJA86469.1"/>
    <property type="molecule type" value="Genomic_DNA"/>
</dbReference>
<reference evidence="3" key="1">
    <citation type="submission" date="2020-03" db="EMBL/GenBank/DDBJ databases">
        <title>The deep terrestrial virosphere.</title>
        <authorList>
            <person name="Holmfeldt K."/>
            <person name="Nilsson E."/>
            <person name="Simone D."/>
            <person name="Lopez-Fernandez M."/>
            <person name="Wu X."/>
            <person name="de Brujin I."/>
            <person name="Lundin D."/>
            <person name="Andersson A."/>
            <person name="Bertilsson S."/>
            <person name="Dopson M."/>
        </authorList>
    </citation>
    <scope>NUCLEOTIDE SEQUENCE</scope>
    <source>
        <strain evidence="3">MM415B02077</strain>
    </source>
</reference>
<gene>
    <name evidence="3" type="ORF">MM415B02077_0010</name>
</gene>
<organism evidence="3">
    <name type="scientific">viral metagenome</name>
    <dbReference type="NCBI Taxonomy" id="1070528"/>
    <lineage>
        <taxon>unclassified sequences</taxon>
        <taxon>metagenomes</taxon>
        <taxon>organismal metagenomes</taxon>
    </lineage>
</organism>
<evidence type="ECO:0000313" key="3">
    <source>
        <dbReference type="EMBL" id="QJA86469.1"/>
    </source>
</evidence>
<dbReference type="Pfam" id="PF24729">
    <property type="entry name" value="Acb2_Tad1_hairpin"/>
    <property type="match status" value="1"/>
</dbReference>
<dbReference type="GO" id="GO:0000166">
    <property type="term" value="F:nucleotide binding"/>
    <property type="evidence" value="ECO:0007669"/>
    <property type="project" value="UniProtKB-KW"/>
</dbReference>
<dbReference type="InterPro" id="IPR056098">
    <property type="entry name" value="Acb2/Tad1_hairpin"/>
</dbReference>
<sequence length="71" mass="7944">MDELEAAFTYQRPTLEQVDQMTTIREKAKELARLIFELCPPSADRTAAIRKVREGVMTANAAIVLGPIPRT</sequence>
<evidence type="ECO:0000256" key="1">
    <source>
        <dbReference type="ARBA" id="ARBA00022741"/>
    </source>
</evidence>
<dbReference type="AlphaFoldDB" id="A0A6M3KWV9"/>
<name>A0A6M3KWV9_9ZZZZ</name>
<feature type="domain" description="Acb2/Tad1 hairpin" evidence="2">
    <location>
        <begin position="5"/>
        <end position="63"/>
    </location>
</feature>
<evidence type="ECO:0000259" key="2">
    <source>
        <dbReference type="Pfam" id="PF24729"/>
    </source>
</evidence>
<keyword evidence="1" id="KW-0547">Nucleotide-binding</keyword>
<proteinExistence type="predicted"/>
<protein>
    <recommendedName>
        <fullName evidence="2">Acb2/Tad1 hairpin domain-containing protein</fullName>
    </recommendedName>
</protein>
<accession>A0A6M3KWV9</accession>